<feature type="region of interest" description="Disordered" evidence="1">
    <location>
        <begin position="168"/>
        <end position="207"/>
    </location>
</feature>
<gene>
    <name evidence="2" type="ORF">VTK73DRAFT_2450</name>
</gene>
<comment type="caution">
    <text evidence="2">The sequence shown here is derived from an EMBL/GenBank/DDBJ whole genome shotgun (WGS) entry which is preliminary data.</text>
</comment>
<sequence length="289" mass="30792">MAKHPSASLQQQSPFRGSRGLARKGPMIGIRKFAEGRLSGNGRGGLAGIGPAGGEATLQRLVAHTHSFLQRGAVLRYLRPRPARLSCSPYHLTECSRVRRLGGHALRTGRHGEVTPVGTADLVWATPSPGAPITAPARWHERKTCGTAKAVGNEGTFAVALVPGEQRSYYADPHPLTERKRKTEKQDKGGNRQEGAARGLEGGTNMRNRDACAEQRGKPTGDGDDGAVLFAIPTAVGVGEGFWPQEGRAAGDKASGPTLRRAAVLDGQRYHNHSNSNTLGWEGLRFAGF</sequence>
<dbReference type="EMBL" id="JAZHXJ010001688">
    <property type="protein sequence ID" value="KAL1844475.1"/>
    <property type="molecule type" value="Genomic_DNA"/>
</dbReference>
<name>A0ABR3VS41_9PEZI</name>
<feature type="region of interest" description="Disordered" evidence="1">
    <location>
        <begin position="1"/>
        <end position="22"/>
    </location>
</feature>
<evidence type="ECO:0000256" key="1">
    <source>
        <dbReference type="SAM" id="MobiDB-lite"/>
    </source>
</evidence>
<accession>A0ABR3VS41</accession>
<reference evidence="2 3" key="1">
    <citation type="journal article" date="2024" name="Commun. Biol.">
        <title>Comparative genomic analysis of thermophilic fungi reveals convergent evolutionary adaptations and gene losses.</title>
        <authorList>
            <person name="Steindorff A.S."/>
            <person name="Aguilar-Pontes M.V."/>
            <person name="Robinson A.J."/>
            <person name="Andreopoulos B."/>
            <person name="LaButti K."/>
            <person name="Kuo A."/>
            <person name="Mondo S."/>
            <person name="Riley R."/>
            <person name="Otillar R."/>
            <person name="Haridas S."/>
            <person name="Lipzen A."/>
            <person name="Grimwood J."/>
            <person name="Schmutz J."/>
            <person name="Clum A."/>
            <person name="Reid I.D."/>
            <person name="Moisan M.C."/>
            <person name="Butler G."/>
            <person name="Nguyen T.T.M."/>
            <person name="Dewar K."/>
            <person name="Conant G."/>
            <person name="Drula E."/>
            <person name="Henrissat B."/>
            <person name="Hansel C."/>
            <person name="Singer S."/>
            <person name="Hutchinson M.I."/>
            <person name="de Vries R.P."/>
            <person name="Natvig D.O."/>
            <person name="Powell A.J."/>
            <person name="Tsang A."/>
            <person name="Grigoriev I.V."/>
        </authorList>
    </citation>
    <scope>NUCLEOTIDE SEQUENCE [LARGE SCALE GENOMIC DNA]</scope>
    <source>
        <strain evidence="2 3">ATCC 24622</strain>
    </source>
</reference>
<keyword evidence="3" id="KW-1185">Reference proteome</keyword>
<dbReference type="Proteomes" id="UP001586593">
    <property type="component" value="Unassembled WGS sequence"/>
</dbReference>
<protein>
    <submittedName>
        <fullName evidence="2">Uncharacterized protein</fullName>
    </submittedName>
</protein>
<evidence type="ECO:0000313" key="2">
    <source>
        <dbReference type="EMBL" id="KAL1844475.1"/>
    </source>
</evidence>
<proteinExistence type="predicted"/>
<evidence type="ECO:0000313" key="3">
    <source>
        <dbReference type="Proteomes" id="UP001586593"/>
    </source>
</evidence>
<organism evidence="2 3">
    <name type="scientific">Phialemonium thermophilum</name>
    <dbReference type="NCBI Taxonomy" id="223376"/>
    <lineage>
        <taxon>Eukaryota</taxon>
        <taxon>Fungi</taxon>
        <taxon>Dikarya</taxon>
        <taxon>Ascomycota</taxon>
        <taxon>Pezizomycotina</taxon>
        <taxon>Sordariomycetes</taxon>
        <taxon>Sordariomycetidae</taxon>
        <taxon>Cephalothecales</taxon>
        <taxon>Cephalothecaceae</taxon>
        <taxon>Phialemonium</taxon>
    </lineage>
</organism>